<dbReference type="EMBL" id="FOEH01000001">
    <property type="protein sequence ID" value="SEP56957.1"/>
    <property type="molecule type" value="Genomic_DNA"/>
</dbReference>
<proteinExistence type="predicted"/>
<organism evidence="1 2">
    <name type="scientific">Virgibacillus subterraneus</name>
    <dbReference type="NCBI Taxonomy" id="621109"/>
    <lineage>
        <taxon>Bacteria</taxon>
        <taxon>Bacillati</taxon>
        <taxon>Bacillota</taxon>
        <taxon>Bacilli</taxon>
        <taxon>Bacillales</taxon>
        <taxon>Bacillaceae</taxon>
        <taxon>Virgibacillus</taxon>
    </lineage>
</organism>
<evidence type="ECO:0000313" key="1">
    <source>
        <dbReference type="EMBL" id="SEP56957.1"/>
    </source>
</evidence>
<dbReference type="RefSeq" id="WP_092501529.1">
    <property type="nucleotide sequence ID" value="NZ_FOEH01000001.1"/>
</dbReference>
<gene>
    <name evidence="1" type="ORF">SAMN05216232_0187</name>
</gene>
<keyword evidence="2" id="KW-1185">Reference proteome</keyword>
<reference evidence="1 2" key="1">
    <citation type="submission" date="2016-10" db="EMBL/GenBank/DDBJ databases">
        <authorList>
            <person name="Varghese N."/>
            <person name="Submissions S."/>
        </authorList>
    </citation>
    <scope>NUCLEOTIDE SEQUENCE [LARGE SCALE GENOMIC DNA]</scope>
    <source>
        <strain evidence="1 2">CGMCC 1.7734</strain>
    </source>
</reference>
<evidence type="ECO:0000313" key="2">
    <source>
        <dbReference type="Proteomes" id="UP000198733"/>
    </source>
</evidence>
<dbReference type="InterPro" id="IPR048813">
    <property type="entry name" value="GP7-like"/>
</dbReference>
<sequence>MPITLAQAKVGMADKVDQMVVDEFRRASLLLDALEFDNAVSPGTGGSTLTYGYQRLLTPSTADFRAINSEYSPNVADREDIYTKLKIFGGSYDIDRVIQETSGQINEANFQLQQKIVGAANLFHYTVINGDSAVNTNAFDGLDKALAGSSTEINTDTVTDLSTESGLDSNKFAFLDVLDSFLAELDGRPSALMGNSKLITKIKSLARRAGYRTSAEDAFGRTVDGYDNIPLVDLGYFYDGAATVPTVPIEDRTVNATAETGLTDLYAVGFGMDGFHGISPTGNSVIRNFLPDFNTPGAVKFGEVEMVAGIALKATRKAGVLRNIKVR</sequence>
<name>A0A1H8YY33_9BACI</name>
<comment type="caution">
    <text evidence="1">The sequence shown here is derived from an EMBL/GenBank/DDBJ whole genome shotgun (WGS) entry which is preliminary data.</text>
</comment>
<dbReference type="Proteomes" id="UP000198733">
    <property type="component" value="Unassembled WGS sequence"/>
</dbReference>
<evidence type="ECO:0008006" key="3">
    <source>
        <dbReference type="Google" id="ProtNLM"/>
    </source>
</evidence>
<accession>A0A1H8YY33</accession>
<protein>
    <recommendedName>
        <fullName evidence="3">Phage capsid protein</fullName>
    </recommendedName>
</protein>
<dbReference type="NCBIfam" id="NF045672">
    <property type="entry name" value="MCP_gp7_epsi_15"/>
    <property type="match status" value="1"/>
</dbReference>